<sequence length="154" mass="17555">MWGGFNTALEYTNTTEFCLSCHEMKVGEEWRESTHFQNPSGVTAGCPDCHVPKEWTAKVARKIAATSDLYYHILGTIDTPEKFEAKRPEMAERVWARMTASGSRECKNCHAYESMDFHNQSQRAQEKMQPASEKDTPCVECHTGLAHKRPPRDD</sequence>
<keyword evidence="6" id="KW-0812">Transmembrane</keyword>
<feature type="binding site" evidence="13">
    <location>
        <position position="68"/>
    </location>
    <ligand>
        <name>a menaquinol</name>
        <dbReference type="ChEBI" id="CHEBI:18151"/>
    </ligand>
</feature>
<dbReference type="GO" id="GO:0009061">
    <property type="term" value="P:anaerobic respiration"/>
    <property type="evidence" value="ECO:0007669"/>
    <property type="project" value="TreeGrafter"/>
</dbReference>
<evidence type="ECO:0000256" key="1">
    <source>
        <dbReference type="ARBA" id="ARBA00004162"/>
    </source>
</evidence>
<dbReference type="PIRSF" id="PIRSF000013">
    <property type="entry name" value="4_hem_cytochrm_NapC"/>
    <property type="match status" value="1"/>
</dbReference>
<feature type="binding site" description="axial binding residue" evidence="14">
    <location>
        <position position="110"/>
    </location>
    <ligand>
        <name>heme</name>
        <dbReference type="ChEBI" id="CHEBI:30413"/>
        <label>3</label>
    </ligand>
    <ligandPart>
        <name>Fe</name>
        <dbReference type="ChEBI" id="CHEBI:18248"/>
    </ligandPart>
</feature>
<keyword evidence="4" id="KW-1003">Cell membrane</keyword>
<feature type="compositionally biased region" description="Basic residues" evidence="15">
    <location>
        <begin position="145"/>
        <end position="154"/>
    </location>
</feature>
<keyword evidence="7 12" id="KW-0479">Metal-binding</keyword>
<dbReference type="InterPro" id="IPR005126">
    <property type="entry name" value="NapC/NirT_cyt_c_N"/>
</dbReference>
<keyword evidence="18" id="KW-1185">Reference proteome</keyword>
<feature type="binding site" description="axial binding residue" evidence="14">
    <location>
        <position position="50"/>
    </location>
    <ligand>
        <name>heme</name>
        <dbReference type="ChEBI" id="CHEBI:30413"/>
        <label>2</label>
    </ligand>
    <ligandPart>
        <name>Fe</name>
        <dbReference type="ChEBI" id="CHEBI:18248"/>
    </ligandPart>
</feature>
<evidence type="ECO:0000256" key="5">
    <source>
        <dbReference type="ARBA" id="ARBA00022617"/>
    </source>
</evidence>
<feature type="binding site" description="axial binding residue" evidence="14">
    <location>
        <position position="147"/>
    </location>
    <ligand>
        <name>heme</name>
        <dbReference type="ChEBI" id="CHEBI:30413"/>
        <label>2</label>
    </ligand>
    <ligandPart>
        <name>Fe</name>
        <dbReference type="ChEBI" id="CHEBI:18248"/>
    </ligandPart>
</feature>
<evidence type="ECO:0000256" key="2">
    <source>
        <dbReference type="ARBA" id="ARBA00007395"/>
    </source>
</evidence>
<comment type="PTM">
    <text evidence="12">Binds 4 heme groups per subunit.</text>
</comment>
<dbReference type="Pfam" id="PF03264">
    <property type="entry name" value="Cytochrom_NNT"/>
    <property type="match status" value="1"/>
</dbReference>
<dbReference type="InterPro" id="IPR038266">
    <property type="entry name" value="NapC/NirT_cytc_sf"/>
</dbReference>
<evidence type="ECO:0000256" key="14">
    <source>
        <dbReference type="PIRSR" id="PIRSR000013-2"/>
    </source>
</evidence>
<feature type="binding site" description="covalent" evidence="13">
    <location>
        <position position="21"/>
    </location>
    <ligand>
        <name>heme</name>
        <dbReference type="ChEBI" id="CHEBI:30413"/>
        <label>1</label>
    </ligand>
</feature>
<evidence type="ECO:0000256" key="9">
    <source>
        <dbReference type="ARBA" id="ARBA00022989"/>
    </source>
</evidence>
<protein>
    <recommendedName>
        <fullName evidence="12">Cytochrome c-type protein</fullName>
    </recommendedName>
</protein>
<accession>A0A1G9QIJ0</accession>
<feature type="binding site" description="covalent" evidence="13">
    <location>
        <position position="49"/>
    </location>
    <ligand>
        <name>heme</name>
        <dbReference type="ChEBI" id="CHEBI:30413"/>
        <label>2</label>
    </ligand>
</feature>
<dbReference type="Proteomes" id="UP000199382">
    <property type="component" value="Unassembled WGS sequence"/>
</dbReference>
<dbReference type="GO" id="GO:0046872">
    <property type="term" value="F:metal ion binding"/>
    <property type="evidence" value="ECO:0007669"/>
    <property type="project" value="UniProtKB-KW"/>
</dbReference>
<keyword evidence="11" id="KW-0472">Membrane</keyword>
<feature type="binding site" description="axial binding residue" evidence="14">
    <location>
        <position position="68"/>
    </location>
    <ligand>
        <name>heme</name>
        <dbReference type="ChEBI" id="CHEBI:30413"/>
        <label>1</label>
    </ligand>
    <ligandPart>
        <name>Fe</name>
        <dbReference type="ChEBI" id="CHEBI:18248"/>
    </ligandPart>
</feature>
<evidence type="ECO:0000256" key="12">
    <source>
        <dbReference type="PIRNR" id="PIRNR000013"/>
    </source>
</evidence>
<feature type="region of interest" description="Disordered" evidence="15">
    <location>
        <begin position="117"/>
        <end position="154"/>
    </location>
</feature>
<name>A0A1G9QIJ0_9RHOB</name>
<gene>
    <name evidence="17" type="ORF">SAMN04488026_11741</name>
</gene>
<evidence type="ECO:0000256" key="10">
    <source>
        <dbReference type="ARBA" id="ARBA00023004"/>
    </source>
</evidence>
<evidence type="ECO:0000256" key="7">
    <source>
        <dbReference type="ARBA" id="ARBA00022723"/>
    </source>
</evidence>
<evidence type="ECO:0000259" key="16">
    <source>
        <dbReference type="Pfam" id="PF03264"/>
    </source>
</evidence>
<feature type="binding site" description="axial binding residue" evidence="14">
    <location>
        <position position="142"/>
    </location>
    <ligand>
        <name>heme</name>
        <dbReference type="ChEBI" id="CHEBI:30413"/>
        <label>4</label>
    </ligand>
    <ligandPart>
        <name>Fe</name>
        <dbReference type="ChEBI" id="CHEBI:18248"/>
    </ligandPart>
</feature>
<dbReference type="GO" id="GO:0005886">
    <property type="term" value="C:plasma membrane"/>
    <property type="evidence" value="ECO:0007669"/>
    <property type="project" value="UniProtKB-SubCell"/>
</dbReference>
<evidence type="ECO:0000256" key="6">
    <source>
        <dbReference type="ARBA" id="ARBA00022692"/>
    </source>
</evidence>
<dbReference type="EMBL" id="FNEK01000174">
    <property type="protein sequence ID" value="SDM10135.1"/>
    <property type="molecule type" value="Genomic_DNA"/>
</dbReference>
<feature type="binding site" description="axial binding residue" evidence="14">
    <location>
        <position position="24"/>
    </location>
    <ligand>
        <name>heme</name>
        <dbReference type="ChEBI" id="CHEBI:30413"/>
        <label>1</label>
    </ligand>
    <ligandPart>
        <name>Fe</name>
        <dbReference type="ChEBI" id="CHEBI:18248"/>
    </ligandPart>
</feature>
<keyword evidence="5 12" id="KW-0349">Heme</keyword>
<keyword evidence="9" id="KW-1133">Transmembrane helix</keyword>
<feature type="binding site" description="covalent" evidence="13">
    <location>
        <position position="109"/>
    </location>
    <ligand>
        <name>heme</name>
        <dbReference type="ChEBI" id="CHEBI:30413"/>
        <label>3</label>
    </ligand>
</feature>
<evidence type="ECO:0000256" key="13">
    <source>
        <dbReference type="PIRSR" id="PIRSR000013-1"/>
    </source>
</evidence>
<feature type="binding site" description="covalent" evidence="13">
    <location>
        <position position="141"/>
    </location>
    <ligand>
        <name>heme</name>
        <dbReference type="ChEBI" id="CHEBI:30413"/>
        <label>4</label>
    </ligand>
</feature>
<dbReference type="GO" id="GO:0020037">
    <property type="term" value="F:heme binding"/>
    <property type="evidence" value="ECO:0007669"/>
    <property type="project" value="InterPro"/>
</dbReference>
<comment type="similarity">
    <text evidence="2">Belongs to the NapC/NirT/NrfH family.</text>
</comment>
<dbReference type="InterPro" id="IPR051174">
    <property type="entry name" value="Cytochrome_c-type_ET"/>
</dbReference>
<evidence type="ECO:0000256" key="4">
    <source>
        <dbReference type="ARBA" id="ARBA00022475"/>
    </source>
</evidence>
<feature type="binding site" description="covalent" evidence="13">
    <location>
        <position position="18"/>
    </location>
    <ligand>
        <name>heme</name>
        <dbReference type="ChEBI" id="CHEBI:30413"/>
        <label>1</label>
    </ligand>
</feature>
<evidence type="ECO:0000256" key="11">
    <source>
        <dbReference type="ARBA" id="ARBA00023136"/>
    </source>
</evidence>
<keyword evidence="10 12" id="KW-0408">Iron</keyword>
<keyword evidence="8 12" id="KW-0249">Electron transport</keyword>
<reference evidence="17 18" key="1">
    <citation type="submission" date="2016-10" db="EMBL/GenBank/DDBJ databases">
        <authorList>
            <person name="de Groot N.N."/>
        </authorList>
    </citation>
    <scope>NUCLEOTIDE SEQUENCE [LARGE SCALE GENOMIC DNA]</scope>
    <source>
        <strain evidence="17 18">DSM 25294</strain>
    </source>
</reference>
<dbReference type="SUPFAM" id="SSF48695">
    <property type="entry name" value="Multiheme cytochromes"/>
    <property type="match status" value="1"/>
</dbReference>
<evidence type="ECO:0000256" key="15">
    <source>
        <dbReference type="SAM" id="MobiDB-lite"/>
    </source>
</evidence>
<evidence type="ECO:0000313" key="18">
    <source>
        <dbReference type="Proteomes" id="UP000199382"/>
    </source>
</evidence>
<comment type="subcellular location">
    <subcellularLocation>
        <location evidence="1">Cell membrane</location>
        <topology evidence="1">Single-pass membrane protein</topology>
    </subcellularLocation>
</comment>
<evidence type="ECO:0000256" key="3">
    <source>
        <dbReference type="ARBA" id="ARBA00022448"/>
    </source>
</evidence>
<proteinExistence type="inferred from homology"/>
<dbReference type="GO" id="GO:0009055">
    <property type="term" value="F:electron transfer activity"/>
    <property type="evidence" value="ECO:0007669"/>
    <property type="project" value="TreeGrafter"/>
</dbReference>
<feature type="binding site" description="covalent" evidence="13">
    <location>
        <position position="106"/>
    </location>
    <ligand>
        <name>heme</name>
        <dbReference type="ChEBI" id="CHEBI:30413"/>
        <label>3</label>
    </ligand>
</feature>
<dbReference type="AlphaFoldDB" id="A0A1G9QIJ0"/>
<comment type="cofactor">
    <cofactor evidence="13">
        <name>heme</name>
        <dbReference type="ChEBI" id="CHEBI:30413"/>
    </cofactor>
    <text evidence="13">Binds 4 heme groups per subunit.</text>
</comment>
<dbReference type="PANTHER" id="PTHR30333">
    <property type="entry name" value="CYTOCHROME C-TYPE PROTEIN"/>
    <property type="match status" value="1"/>
</dbReference>
<organism evidence="17 18">
    <name type="scientific">Aliiruegeria lutimaris</name>
    <dbReference type="NCBI Taxonomy" id="571298"/>
    <lineage>
        <taxon>Bacteria</taxon>
        <taxon>Pseudomonadati</taxon>
        <taxon>Pseudomonadota</taxon>
        <taxon>Alphaproteobacteria</taxon>
        <taxon>Rhodobacterales</taxon>
        <taxon>Roseobacteraceae</taxon>
        <taxon>Aliiruegeria</taxon>
    </lineage>
</organism>
<feature type="binding site" description="covalent" evidence="13">
    <location>
        <position position="46"/>
    </location>
    <ligand>
        <name>heme</name>
        <dbReference type="ChEBI" id="CHEBI:30413"/>
        <label>1</label>
    </ligand>
</feature>
<feature type="binding site" description="covalent" evidence="13">
    <location>
        <position position="138"/>
    </location>
    <ligand>
        <name>heme</name>
        <dbReference type="ChEBI" id="CHEBI:30413"/>
        <label>4</label>
    </ligand>
</feature>
<feature type="domain" description="NapC/NirT cytochrome c N-terminal" evidence="16">
    <location>
        <begin position="1"/>
        <end position="150"/>
    </location>
</feature>
<evidence type="ECO:0000256" key="8">
    <source>
        <dbReference type="ARBA" id="ARBA00022982"/>
    </source>
</evidence>
<dbReference type="STRING" id="571298.SAMN04488026_11741"/>
<keyword evidence="3 12" id="KW-0813">Transport</keyword>
<evidence type="ECO:0000313" key="17">
    <source>
        <dbReference type="EMBL" id="SDM10135.1"/>
    </source>
</evidence>
<dbReference type="InterPro" id="IPR036280">
    <property type="entry name" value="Multihaem_cyt_sf"/>
</dbReference>
<dbReference type="PANTHER" id="PTHR30333:SF1">
    <property type="entry name" value="CYTOCHROME C-TYPE PROTEIN NAPC"/>
    <property type="match status" value="1"/>
</dbReference>
<dbReference type="Gene3D" id="1.10.3820.10">
    <property type="entry name" value="Di-heme elbow motif domain"/>
    <property type="match status" value="1"/>
</dbReference>
<dbReference type="GO" id="GO:0019333">
    <property type="term" value="P:denitrification pathway"/>
    <property type="evidence" value="ECO:0007669"/>
    <property type="project" value="InterPro"/>
</dbReference>
<dbReference type="InterPro" id="IPR024717">
    <property type="entry name" value="NapC/NirT/NrfH"/>
</dbReference>